<proteinExistence type="inferred from homology"/>
<dbReference type="PANTHER" id="PTHR43684:SF4">
    <property type="entry name" value="ENOYL-COA HYDRATASE_ISOMERASE FAMILY PROTEIN (AFU_ORTHOLOGUE AFUA_1G01890)"/>
    <property type="match status" value="1"/>
</dbReference>
<dbReference type="SUPFAM" id="SSF52096">
    <property type="entry name" value="ClpP/crotonase"/>
    <property type="match status" value="1"/>
</dbReference>
<keyword evidence="2" id="KW-0472">Membrane</keyword>
<accession>A0A127M1Z8</accession>
<dbReference type="EMBL" id="CP014544">
    <property type="protein sequence ID" value="AMO67263.1"/>
    <property type="molecule type" value="Genomic_DNA"/>
</dbReference>
<evidence type="ECO:0000256" key="1">
    <source>
        <dbReference type="ARBA" id="ARBA00005254"/>
    </source>
</evidence>
<dbReference type="AlphaFoldDB" id="A0A127M1Z8"/>
<feature type="transmembrane region" description="Helical" evidence="2">
    <location>
        <begin position="99"/>
        <end position="123"/>
    </location>
</feature>
<dbReference type="PANTHER" id="PTHR43684">
    <property type="match status" value="1"/>
</dbReference>
<dbReference type="RefSeq" id="WP_062383074.1">
    <property type="nucleotide sequence ID" value="NZ_CP014544.1"/>
</dbReference>
<gene>
    <name evidence="3" type="ORF">AZF00_02650</name>
</gene>
<dbReference type="InterPro" id="IPR029045">
    <property type="entry name" value="ClpP/crotonase-like_dom_sf"/>
</dbReference>
<dbReference type="InterPro" id="IPR001753">
    <property type="entry name" value="Enoyl-CoA_hydra/iso"/>
</dbReference>
<feature type="transmembrane region" description="Helical" evidence="2">
    <location>
        <begin position="129"/>
        <end position="150"/>
    </location>
</feature>
<dbReference type="Gene3D" id="3.90.226.10">
    <property type="entry name" value="2-enoyl-CoA Hydratase, Chain A, domain 1"/>
    <property type="match status" value="1"/>
</dbReference>
<protein>
    <recommendedName>
        <fullName evidence="5">Enoyl-CoA hydratase</fullName>
    </recommendedName>
</protein>
<organism evidence="3 4">
    <name type="scientific">Zhongshania aliphaticivorans</name>
    <dbReference type="NCBI Taxonomy" id="1470434"/>
    <lineage>
        <taxon>Bacteria</taxon>
        <taxon>Pseudomonadati</taxon>
        <taxon>Pseudomonadota</taxon>
        <taxon>Gammaproteobacteria</taxon>
        <taxon>Cellvibrionales</taxon>
        <taxon>Spongiibacteraceae</taxon>
        <taxon>Zhongshania</taxon>
    </lineage>
</organism>
<reference evidence="3 4" key="1">
    <citation type="submission" date="2015-12" db="EMBL/GenBank/DDBJ databases">
        <authorList>
            <person name="Shamseldin A."/>
            <person name="Moawad H."/>
            <person name="Abd El-Rahim W.M."/>
            <person name="Sadowsky M.J."/>
        </authorList>
    </citation>
    <scope>NUCLEOTIDE SEQUENCE [LARGE SCALE GENOMIC DNA]</scope>
    <source>
        <strain evidence="3 4">SM2</strain>
    </source>
</reference>
<evidence type="ECO:0000256" key="2">
    <source>
        <dbReference type="SAM" id="Phobius"/>
    </source>
</evidence>
<dbReference type="STRING" id="1470434.AZF00_02650"/>
<dbReference type="KEGG" id="zal:AZF00_02650"/>
<dbReference type="GO" id="GO:0003824">
    <property type="term" value="F:catalytic activity"/>
    <property type="evidence" value="ECO:0007669"/>
    <property type="project" value="UniProtKB-ARBA"/>
</dbReference>
<dbReference type="InterPro" id="IPR051053">
    <property type="entry name" value="ECH/Chromodomain_protein"/>
</dbReference>
<dbReference type="Pfam" id="PF00378">
    <property type="entry name" value="ECH_1"/>
    <property type="match status" value="1"/>
</dbReference>
<evidence type="ECO:0008006" key="5">
    <source>
        <dbReference type="Google" id="ProtNLM"/>
    </source>
</evidence>
<name>A0A127M1Z8_9GAMM</name>
<dbReference type="CDD" id="cd06558">
    <property type="entry name" value="crotonase-like"/>
    <property type="match status" value="1"/>
</dbReference>
<evidence type="ECO:0000313" key="4">
    <source>
        <dbReference type="Proteomes" id="UP000074119"/>
    </source>
</evidence>
<keyword evidence="2" id="KW-0812">Transmembrane</keyword>
<dbReference type="Proteomes" id="UP000074119">
    <property type="component" value="Chromosome"/>
</dbReference>
<sequence>MRNFETINFSVADRVATISLNRPKAMNAISQLMRQELLKAIEDCEQNENVRIVVIRAEGRGFSAGTDLSEGLAGFDTIEEQIQREYKPVIMGIVNSDKLYISAIHGACAGIGAALAMVCDLAIMADNAYLYLPFAGLGLVPDGGMSHFVVNAMGYKKAIQLFAESGRLPAIDCEKYGFVNKVVSAEDLESEAQSWAATLAKGAPLAQKFTKQIMRSVADSQYVDVLDKEARLQTVCSTSSDSQKAVMAFFEKKEAIFTGE</sequence>
<keyword evidence="2" id="KW-1133">Transmembrane helix</keyword>
<evidence type="ECO:0000313" key="3">
    <source>
        <dbReference type="EMBL" id="AMO67263.1"/>
    </source>
</evidence>
<comment type="similarity">
    <text evidence="1">Belongs to the enoyl-CoA hydratase/isomerase family.</text>
</comment>